<dbReference type="CDD" id="cd01038">
    <property type="entry name" value="Endonuclease_DUF559"/>
    <property type="match status" value="1"/>
</dbReference>
<evidence type="ECO:0000313" key="3">
    <source>
        <dbReference type="Proteomes" id="UP000282438"/>
    </source>
</evidence>
<dbReference type="AlphaFoldDB" id="A0A3S8ZX66"/>
<dbReference type="Proteomes" id="UP000282438">
    <property type="component" value="Chromosome"/>
</dbReference>
<sequence length="112" mass="12873">MTDAEQLLWSRLRRKQVLGVPFYRQKPIASFIVDFYSAAASLVIELDGSQHFEAEHQANDKERDQALAAVGLLVLRFDNRQVLQELDEVMQVIFCEVERRIPLNPPFTKGEA</sequence>
<dbReference type="SUPFAM" id="SSF52980">
    <property type="entry name" value="Restriction endonuclease-like"/>
    <property type="match status" value="1"/>
</dbReference>
<evidence type="ECO:0000259" key="1">
    <source>
        <dbReference type="Pfam" id="PF04480"/>
    </source>
</evidence>
<dbReference type="Gene3D" id="3.40.960.10">
    <property type="entry name" value="VSR Endonuclease"/>
    <property type="match status" value="1"/>
</dbReference>
<dbReference type="InterPro" id="IPR047216">
    <property type="entry name" value="Endonuclease_DUF559_bact"/>
</dbReference>
<dbReference type="PANTHER" id="PTHR38590:SF1">
    <property type="entry name" value="BLL0828 PROTEIN"/>
    <property type="match status" value="1"/>
</dbReference>
<dbReference type="EMBL" id="CP034433">
    <property type="protein sequence ID" value="AZN38071.1"/>
    <property type="molecule type" value="Genomic_DNA"/>
</dbReference>
<accession>A0A3S8ZX66</accession>
<dbReference type="InterPro" id="IPR011335">
    <property type="entry name" value="Restrct_endonuc-II-like"/>
</dbReference>
<reference evidence="2 3" key="1">
    <citation type="submission" date="2018-12" db="EMBL/GenBank/DDBJ databases">
        <title>Complete genome sequence of Iodobacter sp. H11R3.</title>
        <authorList>
            <person name="Bae J.-W."/>
        </authorList>
    </citation>
    <scope>NUCLEOTIDE SEQUENCE [LARGE SCALE GENOMIC DNA]</scope>
    <source>
        <strain evidence="2 3">H11R3</strain>
    </source>
</reference>
<evidence type="ECO:0000313" key="2">
    <source>
        <dbReference type="EMBL" id="AZN38071.1"/>
    </source>
</evidence>
<keyword evidence="2" id="KW-0540">Nuclease</keyword>
<name>A0A3S8ZX66_9NEIS</name>
<gene>
    <name evidence="2" type="ORF">EJO50_04105</name>
</gene>
<dbReference type="InterPro" id="IPR007569">
    <property type="entry name" value="DUF559"/>
</dbReference>
<dbReference type="GO" id="GO:0004519">
    <property type="term" value="F:endonuclease activity"/>
    <property type="evidence" value="ECO:0007669"/>
    <property type="project" value="UniProtKB-KW"/>
</dbReference>
<protein>
    <submittedName>
        <fullName evidence="2">Endonuclease domain-containing protein</fullName>
    </submittedName>
</protein>
<dbReference type="Pfam" id="PF04480">
    <property type="entry name" value="DUF559"/>
    <property type="match status" value="1"/>
</dbReference>
<dbReference type="PANTHER" id="PTHR38590">
    <property type="entry name" value="BLL0828 PROTEIN"/>
    <property type="match status" value="1"/>
</dbReference>
<keyword evidence="3" id="KW-1185">Reference proteome</keyword>
<dbReference type="KEGG" id="iod:EJO50_04105"/>
<keyword evidence="2" id="KW-0255">Endonuclease</keyword>
<proteinExistence type="predicted"/>
<feature type="domain" description="DUF559" evidence="1">
    <location>
        <begin position="1"/>
        <end position="97"/>
    </location>
</feature>
<dbReference type="OrthoDB" id="9798754at2"/>
<organism evidence="2 3">
    <name type="scientific">Iodobacter ciconiae</name>
    <dbReference type="NCBI Taxonomy" id="2496266"/>
    <lineage>
        <taxon>Bacteria</taxon>
        <taxon>Pseudomonadati</taxon>
        <taxon>Pseudomonadota</taxon>
        <taxon>Betaproteobacteria</taxon>
        <taxon>Neisseriales</taxon>
        <taxon>Chitinibacteraceae</taxon>
        <taxon>Iodobacter</taxon>
    </lineage>
</organism>
<keyword evidence="2" id="KW-0378">Hydrolase</keyword>